<sequence length="97" mass="10210">MKRRWWIIGSVAAVLVVGVVGFNMMGSKQAMGLPVNIGAATKSVSREQSSQAGSDRGSALRITANEKEAFPQVVQNGLRTASFVYLATAARISANVA</sequence>
<evidence type="ECO:0000313" key="1">
    <source>
        <dbReference type="EMBL" id="SFJ37490.1"/>
    </source>
</evidence>
<dbReference type="Proteomes" id="UP000198915">
    <property type="component" value="Unassembled WGS sequence"/>
</dbReference>
<keyword evidence="2" id="KW-1185">Reference proteome</keyword>
<reference evidence="2" key="1">
    <citation type="submission" date="2016-10" db="EMBL/GenBank/DDBJ databases">
        <authorList>
            <person name="Varghese N."/>
            <person name="Submissions S."/>
        </authorList>
    </citation>
    <scope>NUCLEOTIDE SEQUENCE [LARGE SCALE GENOMIC DNA]</scope>
    <source>
        <strain evidence="2">OK042</strain>
    </source>
</reference>
<organism evidence="1 2">
    <name type="scientific">Brevibacillus centrosporus</name>
    <dbReference type="NCBI Taxonomy" id="54910"/>
    <lineage>
        <taxon>Bacteria</taxon>
        <taxon>Bacillati</taxon>
        <taxon>Bacillota</taxon>
        <taxon>Bacilli</taxon>
        <taxon>Bacillales</taxon>
        <taxon>Paenibacillaceae</taxon>
        <taxon>Brevibacillus</taxon>
    </lineage>
</organism>
<name>A0A1I3QUT8_9BACL</name>
<proteinExistence type="predicted"/>
<protein>
    <submittedName>
        <fullName evidence="1">Uncharacterized protein</fullName>
    </submittedName>
</protein>
<dbReference type="EMBL" id="FORT01000003">
    <property type="protein sequence ID" value="SFJ37490.1"/>
    <property type="molecule type" value="Genomic_DNA"/>
</dbReference>
<evidence type="ECO:0000313" key="2">
    <source>
        <dbReference type="Proteomes" id="UP000198915"/>
    </source>
</evidence>
<dbReference type="AlphaFoldDB" id="A0A1I3QUT8"/>
<dbReference type="RefSeq" id="WP_092267122.1">
    <property type="nucleotide sequence ID" value="NZ_FORT01000003.1"/>
</dbReference>
<dbReference type="STRING" id="1884381.SAMN05518846_103166"/>
<accession>A0A1I3QUT8</accession>
<gene>
    <name evidence="1" type="ORF">SAMN05518846_103166</name>
</gene>